<protein>
    <recommendedName>
        <fullName evidence="1">Cupin type-2 domain-containing protein</fullName>
    </recommendedName>
</protein>
<dbReference type="Proteomes" id="UP000603865">
    <property type="component" value="Unassembled WGS sequence"/>
</dbReference>
<proteinExistence type="predicted"/>
<dbReference type="Pfam" id="PF07883">
    <property type="entry name" value="Cupin_2"/>
    <property type="match status" value="1"/>
</dbReference>
<dbReference type="Gene3D" id="2.60.120.10">
    <property type="entry name" value="Jelly Rolls"/>
    <property type="match status" value="1"/>
</dbReference>
<feature type="domain" description="Cupin type-2" evidence="1">
    <location>
        <begin position="36"/>
        <end position="100"/>
    </location>
</feature>
<dbReference type="InterPro" id="IPR013096">
    <property type="entry name" value="Cupin_2"/>
</dbReference>
<comment type="caution">
    <text evidence="2">The sequence shown here is derived from an EMBL/GenBank/DDBJ whole genome shotgun (WGS) entry which is preliminary data.</text>
</comment>
<organism evidence="2 3">
    <name type="scientific">Deinococcus ruber</name>
    <dbReference type="NCBI Taxonomy" id="1848197"/>
    <lineage>
        <taxon>Bacteria</taxon>
        <taxon>Thermotogati</taxon>
        <taxon>Deinococcota</taxon>
        <taxon>Deinococci</taxon>
        <taxon>Deinococcales</taxon>
        <taxon>Deinococcaceae</taxon>
        <taxon>Deinococcus</taxon>
    </lineage>
</organism>
<dbReference type="InterPro" id="IPR014710">
    <property type="entry name" value="RmlC-like_jellyroll"/>
</dbReference>
<reference evidence="2" key="2">
    <citation type="submission" date="2020-09" db="EMBL/GenBank/DDBJ databases">
        <authorList>
            <person name="Sun Q."/>
            <person name="Ohkuma M."/>
        </authorList>
    </citation>
    <scope>NUCLEOTIDE SEQUENCE</scope>
    <source>
        <strain evidence="2">JCM 31311</strain>
    </source>
</reference>
<name>A0A918C6C4_9DEIO</name>
<dbReference type="InterPro" id="IPR011051">
    <property type="entry name" value="RmlC_Cupin_sf"/>
</dbReference>
<accession>A0A918C6C4</accession>
<evidence type="ECO:0000313" key="2">
    <source>
        <dbReference type="EMBL" id="GGR08899.1"/>
    </source>
</evidence>
<sequence>MQMNAHQVPFAAALDALTAQQRFAEVFVRGSLKVELYAPRGTDAQTPHLQDEVYIVQQGSGTYLCAGDHQRFGPGDLLFAAAGVQHRFLEFTDDLAVWVVFYGPDGGEQASTRTVMGQPHHEAQL</sequence>
<keyword evidence="3" id="KW-1185">Reference proteome</keyword>
<dbReference type="CDD" id="cd02208">
    <property type="entry name" value="cupin_RmlC-like"/>
    <property type="match status" value="1"/>
</dbReference>
<dbReference type="SUPFAM" id="SSF51182">
    <property type="entry name" value="RmlC-like cupins"/>
    <property type="match status" value="1"/>
</dbReference>
<evidence type="ECO:0000259" key="1">
    <source>
        <dbReference type="Pfam" id="PF07883"/>
    </source>
</evidence>
<dbReference type="EMBL" id="BMQL01000010">
    <property type="protein sequence ID" value="GGR08899.1"/>
    <property type="molecule type" value="Genomic_DNA"/>
</dbReference>
<evidence type="ECO:0000313" key="3">
    <source>
        <dbReference type="Proteomes" id="UP000603865"/>
    </source>
</evidence>
<reference evidence="2" key="1">
    <citation type="journal article" date="2014" name="Int. J. Syst. Evol. Microbiol.">
        <title>Complete genome sequence of Corynebacterium casei LMG S-19264T (=DSM 44701T), isolated from a smear-ripened cheese.</title>
        <authorList>
            <consortium name="US DOE Joint Genome Institute (JGI-PGF)"/>
            <person name="Walter F."/>
            <person name="Albersmeier A."/>
            <person name="Kalinowski J."/>
            <person name="Ruckert C."/>
        </authorList>
    </citation>
    <scope>NUCLEOTIDE SEQUENCE</scope>
    <source>
        <strain evidence="2">JCM 31311</strain>
    </source>
</reference>
<gene>
    <name evidence="2" type="ORF">GCM10008957_22180</name>
</gene>
<dbReference type="AlphaFoldDB" id="A0A918C6C4"/>